<evidence type="ECO:0000259" key="2">
    <source>
        <dbReference type="PROSITE" id="PS50943"/>
    </source>
</evidence>
<dbReference type="GO" id="GO:0003677">
    <property type="term" value="F:DNA binding"/>
    <property type="evidence" value="ECO:0007669"/>
    <property type="project" value="UniProtKB-KW"/>
</dbReference>
<dbReference type="PROSITE" id="PS50943">
    <property type="entry name" value="HTH_CROC1"/>
    <property type="match status" value="1"/>
</dbReference>
<keyword evidence="1" id="KW-0238">DNA-binding</keyword>
<dbReference type="RefSeq" id="WP_125128008.1">
    <property type="nucleotide sequence ID" value="NZ_RHJS01000002.1"/>
</dbReference>
<sequence>MFQLHLSENLIRLRRDRKITQEELADFIGVTKAAVSKWENAQTTPDILLLPRLASFFDVTIDRLLGYEAQLSREQIRRCYMELCQDFANLPFSEVWEKVRSTAHRYYSCYPLLLQLCVLYLNHFMLAESKEDSREMLKDALRLCGRILEGCRDTGICADAAVVKAMLHLQLGVPSEAIELLEPTADVNHLSLQSSAGALLIQAHLMSGNTEKARDYAQVRHYLHLLDLVSDAIQLLLTNAEDFKRCRETMRRAQGIIDLCQLEHLHPNLASQYYYQAAVTYAGNGDPAHALEMLQRFEHCVNSLLSQERIALHGDDYFDRLEQWMEQLPLGDGAPRNKAFVRQNAAGSLSHPAFSKLKETPEFRSLYKRLSED</sequence>
<dbReference type="InterPro" id="IPR011990">
    <property type="entry name" value="TPR-like_helical_dom_sf"/>
</dbReference>
<accession>A0A3R8LG08</accession>
<dbReference type="SUPFAM" id="SSF47413">
    <property type="entry name" value="lambda repressor-like DNA-binding domains"/>
    <property type="match status" value="1"/>
</dbReference>
<dbReference type="InterPro" id="IPR010982">
    <property type="entry name" value="Lambda_DNA-bd_dom_sf"/>
</dbReference>
<evidence type="ECO:0000256" key="1">
    <source>
        <dbReference type="ARBA" id="ARBA00023125"/>
    </source>
</evidence>
<dbReference type="Proteomes" id="UP000274920">
    <property type="component" value="Unassembled WGS sequence"/>
</dbReference>
<dbReference type="PANTHER" id="PTHR46558:SF11">
    <property type="entry name" value="HTH-TYPE TRANSCRIPTIONAL REGULATOR XRE"/>
    <property type="match status" value="1"/>
</dbReference>
<dbReference type="PANTHER" id="PTHR46558">
    <property type="entry name" value="TRACRIPTIONAL REGULATORY PROTEIN-RELATED-RELATED"/>
    <property type="match status" value="1"/>
</dbReference>
<feature type="domain" description="HTH cro/C1-type" evidence="2">
    <location>
        <begin position="10"/>
        <end position="64"/>
    </location>
</feature>
<reference evidence="3" key="1">
    <citation type="submission" date="2018-10" db="EMBL/GenBank/DDBJ databases">
        <title>Schaedlerella arabinophila gen. nov. sp. nov., isolated from the mouse intestinal tract and comparative analysis with the genome of the closely related altered Schaedler flora strain ASF502.</title>
        <authorList>
            <person name="Miyake S."/>
            <person name="Soh M."/>
            <person name="Seedorf H."/>
        </authorList>
    </citation>
    <scope>NUCLEOTIDE SEQUENCE [LARGE SCALE GENOMIC DNA]</scope>
    <source>
        <strain evidence="3">DSM 106076</strain>
    </source>
</reference>
<name>A0A3R8LG08_9FIRM</name>
<dbReference type="Pfam" id="PF01381">
    <property type="entry name" value="HTH_3"/>
    <property type="match status" value="1"/>
</dbReference>
<dbReference type="InterPro" id="IPR001387">
    <property type="entry name" value="Cro/C1-type_HTH"/>
</dbReference>
<organism evidence="3 4">
    <name type="scientific">Schaedlerella arabinosiphila</name>
    <dbReference type="NCBI Taxonomy" id="2044587"/>
    <lineage>
        <taxon>Bacteria</taxon>
        <taxon>Bacillati</taxon>
        <taxon>Bacillota</taxon>
        <taxon>Clostridia</taxon>
        <taxon>Lachnospirales</taxon>
        <taxon>Lachnospiraceae</taxon>
        <taxon>Schaedlerella</taxon>
    </lineage>
</organism>
<dbReference type="Gene3D" id="1.10.260.40">
    <property type="entry name" value="lambda repressor-like DNA-binding domains"/>
    <property type="match status" value="1"/>
</dbReference>
<dbReference type="EMBL" id="RHJS01000002">
    <property type="protein sequence ID" value="RRK32549.1"/>
    <property type="molecule type" value="Genomic_DNA"/>
</dbReference>
<dbReference type="SMART" id="SM00530">
    <property type="entry name" value="HTH_XRE"/>
    <property type="match status" value="1"/>
</dbReference>
<evidence type="ECO:0000313" key="4">
    <source>
        <dbReference type="Proteomes" id="UP000274920"/>
    </source>
</evidence>
<keyword evidence="4" id="KW-1185">Reference proteome</keyword>
<dbReference type="AlphaFoldDB" id="A0A3R8LG08"/>
<proteinExistence type="predicted"/>
<dbReference type="CDD" id="cd00093">
    <property type="entry name" value="HTH_XRE"/>
    <property type="match status" value="1"/>
</dbReference>
<protein>
    <submittedName>
        <fullName evidence="3">XRE family transcriptional regulator</fullName>
    </submittedName>
</protein>
<comment type="caution">
    <text evidence="3">The sequence shown here is derived from an EMBL/GenBank/DDBJ whole genome shotgun (WGS) entry which is preliminary data.</text>
</comment>
<evidence type="ECO:0000313" key="3">
    <source>
        <dbReference type="EMBL" id="RRK32549.1"/>
    </source>
</evidence>
<gene>
    <name evidence="3" type="ORF">EBB54_15190</name>
</gene>
<dbReference type="Gene3D" id="1.25.40.10">
    <property type="entry name" value="Tetratricopeptide repeat domain"/>
    <property type="match status" value="1"/>
</dbReference>